<protein>
    <submittedName>
        <fullName evidence="1">Uncharacterized protein</fullName>
    </submittedName>
</protein>
<proteinExistence type="predicted"/>
<dbReference type="AlphaFoldDB" id="A0A7C9P9E5"/>
<name>A0A7C9P9E5_9PROT</name>
<gene>
    <name evidence="1" type="ORF">GZ085_13530</name>
</gene>
<sequence length="567" mass="63931">MYSLAEKLASGIARLLPTGKPADDPLVSLKAATSWFEGLPAGDVYKSQQAINNELKRFNDTSTEFTKDRLAIFMLLDVKSRDLQDTLVRQYLRNPRMSRQVESQLWHAVYGLHWEIARGYHTFVLHITHEIGKTQQDASIPLITLRAIRAFGQLLKWRAIRYLSASEKLWFRLHNLYRIAEAHNFHGQLQRAYPDETPECSCQSAYLHTLMLDLANSGTLYPKQLDLLDRWLCLWHDQLKLDTQLDAEIHTFSIDMSADQGPRRVRKPDTEKPIRYWSTADLLTVVHALHHALKKGGTPAQLGLGDNARTAESIELLDYLQHQWASLEDREQRRAPRATIKRLVDVAHGLNAIFGQLKETDSPPRVSPYGTGLNYHEESDVRVYGFITERTRERVEPTQTRAVHAAINGSDIERWVIHDESECGFGAVVESSDKDWLRVGALIGIKSHESDMWQLGIVRRLSRINSDTSSVGIETLTETPSLISLQDAGTADYTVKVSVNNPPTLPNSGLILTDNKGNHTLILDPVHYLSGKVCQVNGATDLKLILLGKPIESSEGWIHVTTQPVEG</sequence>
<comment type="caution">
    <text evidence="1">The sequence shown here is derived from an EMBL/GenBank/DDBJ whole genome shotgun (WGS) entry which is preliminary data.</text>
</comment>
<evidence type="ECO:0000313" key="1">
    <source>
        <dbReference type="EMBL" id="NDP49377.1"/>
    </source>
</evidence>
<organism evidence="1 2">
    <name type="scientific">Sulfuriferula multivorans</name>
    <dbReference type="NCBI Taxonomy" id="1559896"/>
    <lineage>
        <taxon>Bacteria</taxon>
        <taxon>Pseudomonadati</taxon>
        <taxon>Pseudomonadota</taxon>
        <taxon>Betaproteobacteria</taxon>
        <taxon>Nitrosomonadales</taxon>
        <taxon>Sulfuricellaceae</taxon>
        <taxon>Sulfuriferula</taxon>
    </lineage>
</organism>
<accession>A0A7C9P9E5</accession>
<reference evidence="1 2" key="1">
    <citation type="submission" date="2019-09" db="EMBL/GenBank/DDBJ databases">
        <title>H2 Metabolism Revealed by Metagenomic Analysis in Subglacial Sediment of East Antarctica.</title>
        <authorList>
            <person name="Yang Z."/>
            <person name="Zhang Y."/>
            <person name="Lv Y."/>
            <person name="Yan W."/>
            <person name="Xiao X."/>
            <person name="Sun B."/>
            <person name="Ma H."/>
        </authorList>
    </citation>
    <scope>NUCLEOTIDE SEQUENCE [LARGE SCALE GENOMIC DNA]</scope>
    <source>
        <strain evidence="1">Bin2_2</strain>
    </source>
</reference>
<dbReference type="Proteomes" id="UP000483432">
    <property type="component" value="Unassembled WGS sequence"/>
</dbReference>
<dbReference type="EMBL" id="JAAFGW010000260">
    <property type="protein sequence ID" value="NDP49377.1"/>
    <property type="molecule type" value="Genomic_DNA"/>
</dbReference>
<evidence type="ECO:0000313" key="2">
    <source>
        <dbReference type="Proteomes" id="UP000483432"/>
    </source>
</evidence>